<dbReference type="Gene3D" id="1.25.40.10">
    <property type="entry name" value="Tetratricopeptide repeat domain"/>
    <property type="match status" value="2"/>
</dbReference>
<gene>
    <name evidence="5" type="ORF">D3870_02215</name>
</gene>
<protein>
    <recommendedName>
        <fullName evidence="7">Tetratricopeptide repeat protein</fullName>
    </recommendedName>
</protein>
<feature type="repeat" description="TPR" evidence="3">
    <location>
        <begin position="542"/>
        <end position="575"/>
    </location>
</feature>
<dbReference type="InterPro" id="IPR019734">
    <property type="entry name" value="TPR_rpt"/>
</dbReference>
<dbReference type="GO" id="GO:0000030">
    <property type="term" value="F:mannosyltransferase activity"/>
    <property type="evidence" value="ECO:0007669"/>
    <property type="project" value="TreeGrafter"/>
</dbReference>
<name>A0A418WXN0_9BURK</name>
<feature type="region of interest" description="Disordered" evidence="4">
    <location>
        <begin position="44"/>
        <end position="83"/>
    </location>
</feature>
<dbReference type="EMBL" id="QYUN01000002">
    <property type="protein sequence ID" value="RJG04984.1"/>
    <property type="molecule type" value="Genomic_DNA"/>
</dbReference>
<reference evidence="5 6" key="1">
    <citation type="submission" date="2018-09" db="EMBL/GenBank/DDBJ databases">
        <authorList>
            <person name="Zhu H."/>
        </authorList>
    </citation>
    <scope>NUCLEOTIDE SEQUENCE [LARGE SCALE GENOMIC DNA]</scope>
    <source>
        <strain evidence="5 6">K2R10-39</strain>
    </source>
</reference>
<evidence type="ECO:0000313" key="6">
    <source>
        <dbReference type="Proteomes" id="UP000285190"/>
    </source>
</evidence>
<evidence type="ECO:0000313" key="5">
    <source>
        <dbReference type="EMBL" id="RJG04984.1"/>
    </source>
</evidence>
<dbReference type="InterPro" id="IPR052346">
    <property type="entry name" value="O-mannosyl-transferase_TMTC"/>
</dbReference>
<dbReference type="OrthoDB" id="9766710at2"/>
<comment type="caution">
    <text evidence="5">The sequence shown here is derived from an EMBL/GenBank/DDBJ whole genome shotgun (WGS) entry which is preliminary data.</text>
</comment>
<dbReference type="SMART" id="SM00028">
    <property type="entry name" value="TPR"/>
    <property type="match status" value="5"/>
</dbReference>
<dbReference type="Proteomes" id="UP000285190">
    <property type="component" value="Unassembled WGS sequence"/>
</dbReference>
<dbReference type="SUPFAM" id="SSF48452">
    <property type="entry name" value="TPR-like"/>
    <property type="match status" value="2"/>
</dbReference>
<organism evidence="5 6">
    <name type="scientific">Noviherbaspirillum cavernae</name>
    <dbReference type="NCBI Taxonomy" id="2320862"/>
    <lineage>
        <taxon>Bacteria</taxon>
        <taxon>Pseudomonadati</taxon>
        <taxon>Pseudomonadota</taxon>
        <taxon>Betaproteobacteria</taxon>
        <taxon>Burkholderiales</taxon>
        <taxon>Oxalobacteraceae</taxon>
        <taxon>Noviherbaspirillum</taxon>
    </lineage>
</organism>
<keyword evidence="2 3" id="KW-0802">TPR repeat</keyword>
<keyword evidence="1" id="KW-0677">Repeat</keyword>
<dbReference type="Pfam" id="PF14559">
    <property type="entry name" value="TPR_19"/>
    <property type="match status" value="1"/>
</dbReference>
<dbReference type="PANTHER" id="PTHR44227:SF3">
    <property type="entry name" value="PROTEIN O-MANNOSYL-TRANSFERASE TMTC4"/>
    <property type="match status" value="1"/>
</dbReference>
<dbReference type="PANTHER" id="PTHR44227">
    <property type="match status" value="1"/>
</dbReference>
<keyword evidence="6" id="KW-1185">Reference proteome</keyword>
<accession>A0A418WXN0</accession>
<dbReference type="GO" id="GO:0035269">
    <property type="term" value="P:protein O-linked glycosylation via mannose"/>
    <property type="evidence" value="ECO:0007669"/>
    <property type="project" value="TreeGrafter"/>
</dbReference>
<dbReference type="InterPro" id="IPR011990">
    <property type="entry name" value="TPR-like_helical_dom_sf"/>
</dbReference>
<sequence>MSITSWLSVELKIGLISKEYPLKNLLLIVTLPAVLAACAAAPQSATAPGDSPARVATAEDSLQQGENASRKVNAKAGEQATEDSLPSLELTEDLMFKLLSSEIAYQRGDWQSGYVTMLAMAQQTRDPRIARRAAEMALAAKRADEALTAVRLWRTLAPHSDEAIQYNLSFIILGDNLSEAKPILEERLREARPHTRGLMAFQIQRLLSRAKDKSAAFALLEDVLAPYGDLPEAHLALAQSAIGRGDVERARKEAQLALKVRPDSELAILTLAQASTDKSDATKLLADFLARYPKSREVRVAYARMLVDQQQYKKARAEFETLLKDQPQDLTTLFALGILSAQVNDMPAAEKYLTAYLETLSAQPDEERDPTQALLILAQIAEERKDPATALKWLAQIEPGEGYFSAQIKRAQLNAKRGDLASARKLLHEINASGEREQSQVVIAEAQMLRDANRLPEAMTVLQAGVKRFPNNTDLLYDYAMLAEKRNQLDVMEASLRKIIELAPNNQHAYNALGYSFAERNIRLDEAYALIEKALKLAPDDPFIMDSMGWVQFRLGRLKEAEALLQRAYELRPDAEIAVHLGEVLWVKGQKADAQKLWRDAQIKDPQNDTLKSTLARLNVQL</sequence>
<dbReference type="GO" id="GO:0030968">
    <property type="term" value="P:endoplasmic reticulum unfolded protein response"/>
    <property type="evidence" value="ECO:0007669"/>
    <property type="project" value="TreeGrafter"/>
</dbReference>
<dbReference type="Pfam" id="PF13432">
    <property type="entry name" value="TPR_16"/>
    <property type="match status" value="1"/>
</dbReference>
<evidence type="ECO:0000256" key="3">
    <source>
        <dbReference type="PROSITE-ProRule" id="PRU00339"/>
    </source>
</evidence>
<evidence type="ECO:0000256" key="1">
    <source>
        <dbReference type="ARBA" id="ARBA00022737"/>
    </source>
</evidence>
<dbReference type="AlphaFoldDB" id="A0A418WXN0"/>
<proteinExistence type="predicted"/>
<evidence type="ECO:0000256" key="2">
    <source>
        <dbReference type="ARBA" id="ARBA00022803"/>
    </source>
</evidence>
<evidence type="ECO:0000256" key="4">
    <source>
        <dbReference type="SAM" id="MobiDB-lite"/>
    </source>
</evidence>
<dbReference type="PROSITE" id="PS50005">
    <property type="entry name" value="TPR"/>
    <property type="match status" value="1"/>
</dbReference>
<evidence type="ECO:0008006" key="7">
    <source>
        <dbReference type="Google" id="ProtNLM"/>
    </source>
</evidence>